<organism evidence="13 14">
    <name type="scientific">Paenibacillus swuensis</name>
    <dbReference type="NCBI Taxonomy" id="1178515"/>
    <lineage>
        <taxon>Bacteria</taxon>
        <taxon>Bacillati</taxon>
        <taxon>Bacillota</taxon>
        <taxon>Bacilli</taxon>
        <taxon>Bacillales</taxon>
        <taxon>Paenibacillaceae</taxon>
        <taxon>Paenibacillus</taxon>
    </lineage>
</organism>
<feature type="active site" description="O-(5'-phospho-DNA)-tyrosine intermediate" evidence="10">
    <location>
        <position position="298"/>
    </location>
</feature>
<dbReference type="SUPFAM" id="SSF57783">
    <property type="entry name" value="Zinc beta-ribbon"/>
    <property type="match status" value="1"/>
</dbReference>
<keyword evidence="3" id="KW-0479">Metal-binding</keyword>
<comment type="similarity">
    <text evidence="2 10">Belongs to the type IA topoisomerase family.</text>
</comment>
<dbReference type="InterPro" id="IPR001529">
    <property type="entry name" value="Zn_ribbon_RPB9"/>
</dbReference>
<dbReference type="InterPro" id="IPR028612">
    <property type="entry name" value="Topoisom_1_IA"/>
</dbReference>
<dbReference type="InterPro" id="IPR006171">
    <property type="entry name" value="TOPRIM_dom"/>
</dbReference>
<feature type="site" description="Interaction with DNA" evidence="10">
    <location>
        <position position="148"/>
    </location>
</feature>
<dbReference type="Pfam" id="PF01131">
    <property type="entry name" value="Topoisom_bac"/>
    <property type="match status" value="1"/>
</dbReference>
<evidence type="ECO:0000313" key="13">
    <source>
        <dbReference type="EMBL" id="ANE47528.1"/>
    </source>
</evidence>
<gene>
    <name evidence="10" type="primary">topA</name>
    <name evidence="13" type="ORF">SY83_15970</name>
</gene>
<dbReference type="Pfam" id="PF02150">
    <property type="entry name" value="Zn_ribbon_RPB9"/>
    <property type="match status" value="1"/>
</dbReference>
<dbReference type="InterPro" id="IPR013825">
    <property type="entry name" value="Topo_IA_cen_sub2"/>
</dbReference>
<dbReference type="RefSeq" id="WP_068608311.1">
    <property type="nucleotide sequence ID" value="NZ_CP011388.1"/>
</dbReference>
<dbReference type="EC" id="5.6.2.1" evidence="10"/>
<dbReference type="GO" id="GO:0006265">
    <property type="term" value="P:DNA topological change"/>
    <property type="evidence" value="ECO:0007669"/>
    <property type="project" value="UniProtKB-UniRule"/>
</dbReference>
<keyword evidence="4" id="KW-0863">Zinc-finger</keyword>
<dbReference type="STRING" id="1178515.SY83_15970"/>
<evidence type="ECO:0000256" key="2">
    <source>
        <dbReference type="ARBA" id="ARBA00009446"/>
    </source>
</evidence>
<dbReference type="GO" id="GO:0003677">
    <property type="term" value="F:DNA binding"/>
    <property type="evidence" value="ECO:0007669"/>
    <property type="project" value="UniProtKB-KW"/>
</dbReference>
<evidence type="ECO:0000259" key="12">
    <source>
        <dbReference type="PROSITE" id="PS52039"/>
    </source>
</evidence>
<proteinExistence type="inferred from homology"/>
<dbReference type="GO" id="GO:0006351">
    <property type="term" value="P:DNA-templated transcription"/>
    <property type="evidence" value="ECO:0007669"/>
    <property type="project" value="InterPro"/>
</dbReference>
<evidence type="ECO:0000256" key="3">
    <source>
        <dbReference type="ARBA" id="ARBA00022723"/>
    </source>
</evidence>
<dbReference type="OrthoDB" id="9804262at2"/>
<evidence type="ECO:0000256" key="1">
    <source>
        <dbReference type="ARBA" id="ARBA00000213"/>
    </source>
</evidence>
<dbReference type="InterPro" id="IPR000380">
    <property type="entry name" value="Topo_IA"/>
</dbReference>
<dbReference type="Gene3D" id="2.70.20.10">
    <property type="entry name" value="Topoisomerase I, domain 3"/>
    <property type="match status" value="1"/>
</dbReference>
<feature type="site" description="Interaction with DNA" evidence="10">
    <location>
        <position position="300"/>
    </location>
</feature>
<evidence type="ECO:0000256" key="10">
    <source>
        <dbReference type="HAMAP-Rule" id="MF_00952"/>
    </source>
</evidence>
<dbReference type="HAMAP" id="MF_00952">
    <property type="entry name" value="Topoisom_1_prok"/>
    <property type="match status" value="1"/>
</dbReference>
<evidence type="ECO:0000256" key="6">
    <source>
        <dbReference type="ARBA" id="ARBA00022842"/>
    </source>
</evidence>
<dbReference type="KEGG" id="pswu:SY83_15970"/>
<evidence type="ECO:0000256" key="4">
    <source>
        <dbReference type="ARBA" id="ARBA00022771"/>
    </source>
</evidence>
<dbReference type="SMART" id="SM00437">
    <property type="entry name" value="TOP1Ac"/>
    <property type="match status" value="1"/>
</dbReference>
<dbReference type="GO" id="GO:0005694">
    <property type="term" value="C:chromosome"/>
    <property type="evidence" value="ECO:0007669"/>
    <property type="project" value="InterPro"/>
</dbReference>
<evidence type="ECO:0000256" key="9">
    <source>
        <dbReference type="ARBA" id="ARBA00023235"/>
    </source>
</evidence>
<evidence type="ECO:0000256" key="7">
    <source>
        <dbReference type="ARBA" id="ARBA00023029"/>
    </source>
</evidence>
<feature type="site" description="Interaction with DNA" evidence="10">
    <location>
        <position position="33"/>
    </location>
</feature>
<dbReference type="Gene3D" id="3.40.50.140">
    <property type="match status" value="1"/>
</dbReference>
<dbReference type="PATRIC" id="fig|1178515.4.peg.3211"/>
<dbReference type="PROSITE" id="PS52039">
    <property type="entry name" value="TOPO_IA_2"/>
    <property type="match status" value="1"/>
</dbReference>
<evidence type="ECO:0000256" key="8">
    <source>
        <dbReference type="ARBA" id="ARBA00023125"/>
    </source>
</evidence>
<dbReference type="InterPro" id="IPR013497">
    <property type="entry name" value="Topo_IA_cen"/>
</dbReference>
<dbReference type="Proteomes" id="UP000076927">
    <property type="component" value="Chromosome"/>
</dbReference>
<sequence>MADALVIVESPAKAKTIGKYLGNKYIVKASMGHVRDLPKSQIGVEVDNDFSPKYITIRGKGDVLKELKDARKKVKKVYLAADPDREGEAIAWHLAHYLDVSEDEQCRVVFNEITKQAVKDAFKTPRRINMDLVNAQQARRILDRLVGYKISPLLWKKVKKGLSAGRVQSVAVKIIIDRENEINEFVPEEYWTITATLLSGTVKFEAKFYGIHGEKKELSSEQDVQDVLQAMANNDFTVKEVKERERGRNPSAPFTTSSLQQEAARKLNFRAAKTMSVAQQLYEGVDLGKEGTVGLITYMRTDSTRISPVAQEEAKEYIIGKYGESYVPESPRNYSKKAANAQDAHEAVRPTSVMRAPDDIKEFMSRDQFRLYKLVWERFLASQMSSAVLDTLTVDIQVGPAVFRATGSKIKFPGFMKVYVEGNDDGSTDEEKFLPAMTAGDALKHEEIEPKQHFTQPPPRYTEARLVKTLEEEGIGRPSTYAPTLETIQKRGYVALEEKKFIPTELGELVIQLMEEFFPEILNLEFTANMEDNLDHVGDGSVDWVKVLGDFYEPFEKRLEFAEEEMKEIEIQDEISDELCEKCGKHLVYKMGRFGKFLACSGFPDCRNTKPIVKDIGVTCPKCHEGHMIERRSKKGRVFYGCDRYPDCDNVMWDKPVQKPCPDCGNLMIEKRTKKGTTLKCTVCEHNEEAAD</sequence>
<dbReference type="SUPFAM" id="SSF56712">
    <property type="entry name" value="Prokaryotic type I DNA topoisomerase"/>
    <property type="match status" value="1"/>
</dbReference>
<dbReference type="PROSITE" id="PS50880">
    <property type="entry name" value="TOPRIM"/>
    <property type="match status" value="1"/>
</dbReference>
<reference evidence="13 14" key="1">
    <citation type="submission" date="2015-01" db="EMBL/GenBank/DDBJ databases">
        <title>Paenibacillus swuensis/DY6/whole genome sequencing.</title>
        <authorList>
            <person name="Kim M.K."/>
            <person name="Srinivasan S."/>
            <person name="Lee J.-J."/>
        </authorList>
    </citation>
    <scope>NUCLEOTIDE SEQUENCE [LARGE SCALE GENOMIC DNA]</scope>
    <source>
        <strain evidence="13 14">DY6</strain>
    </source>
</reference>
<keyword evidence="9 10" id="KW-0413">Isomerase</keyword>
<evidence type="ECO:0000313" key="14">
    <source>
        <dbReference type="Proteomes" id="UP000076927"/>
    </source>
</evidence>
<dbReference type="SMART" id="SM00493">
    <property type="entry name" value="TOPRIM"/>
    <property type="match status" value="1"/>
</dbReference>
<comment type="catalytic activity">
    <reaction evidence="1 10">
        <text>ATP-independent breakage of single-stranded DNA, followed by passage and rejoining.</text>
        <dbReference type="EC" id="5.6.2.1"/>
    </reaction>
</comment>
<dbReference type="CDD" id="cd03363">
    <property type="entry name" value="TOPRIM_TopoIA_TopoI"/>
    <property type="match status" value="1"/>
</dbReference>
<dbReference type="InterPro" id="IPR034149">
    <property type="entry name" value="TOPRIM_TopoI"/>
</dbReference>
<dbReference type="AlphaFoldDB" id="A0A172TKF9"/>
<keyword evidence="7 10" id="KW-0799">Topoisomerase</keyword>
<comment type="function">
    <text evidence="10">Releases the supercoiling and torsional tension of DNA, which is introduced during the DNA replication and transcription, by transiently cleaving and rejoining one strand of the DNA duplex. Introduces a single-strand break via transesterification at a target site in duplex DNA. The scissile phosphodiester is attacked by the catalytic tyrosine of the enzyme, resulting in the formation of a DNA-(5'-phosphotyrosyl)-enzyme intermediate and the expulsion of a 3'-OH DNA strand. The free DNA strand then undergoes passage around the unbroken strand, thus removing DNA supercoils. Finally, in the religation step, the DNA 3'-OH attacks the covalent intermediate to expel the active-site tyrosine and restore the DNA phosphodiester backbone.</text>
</comment>
<keyword evidence="14" id="KW-1185">Reference proteome</keyword>
<keyword evidence="8 10" id="KW-0238">DNA-binding</keyword>
<accession>A0A172TKF9</accession>
<feature type="site" description="Interaction with DNA" evidence="10">
    <location>
        <position position="155"/>
    </location>
</feature>
<dbReference type="Gene3D" id="1.10.290.10">
    <property type="entry name" value="Topoisomerase I, domain 4"/>
    <property type="match status" value="1"/>
</dbReference>
<feature type="site" description="Interaction with DNA" evidence="10">
    <location>
        <position position="140"/>
    </location>
</feature>
<dbReference type="PANTHER" id="PTHR42785:SF1">
    <property type="entry name" value="DNA TOPOISOMERASE"/>
    <property type="match status" value="1"/>
</dbReference>
<dbReference type="InterPro" id="IPR003601">
    <property type="entry name" value="Topo_IA_2"/>
</dbReference>
<dbReference type="CDD" id="cd00186">
    <property type="entry name" value="TOP1Ac"/>
    <property type="match status" value="1"/>
</dbReference>
<comment type="subunit">
    <text evidence="10">Monomer.</text>
</comment>
<dbReference type="SMART" id="SM00436">
    <property type="entry name" value="TOP1Bc"/>
    <property type="match status" value="1"/>
</dbReference>
<dbReference type="GO" id="GO:0008270">
    <property type="term" value="F:zinc ion binding"/>
    <property type="evidence" value="ECO:0007669"/>
    <property type="project" value="UniProtKB-KW"/>
</dbReference>
<dbReference type="InterPro" id="IPR005733">
    <property type="entry name" value="TopoI_bac-type"/>
</dbReference>
<feature type="domain" description="Toprim" evidence="11">
    <location>
        <begin position="3"/>
        <end position="114"/>
    </location>
</feature>
<feature type="domain" description="Topo IA-type catalytic" evidence="12">
    <location>
        <begin position="129"/>
        <end position="559"/>
    </location>
</feature>
<dbReference type="PANTHER" id="PTHR42785">
    <property type="entry name" value="DNA TOPOISOMERASE, TYPE IA, CORE"/>
    <property type="match status" value="1"/>
</dbReference>
<dbReference type="InterPro" id="IPR013498">
    <property type="entry name" value="Topo_IA_Znf"/>
</dbReference>
<dbReference type="EMBL" id="CP011388">
    <property type="protein sequence ID" value="ANE47528.1"/>
    <property type="molecule type" value="Genomic_DNA"/>
</dbReference>
<dbReference type="GO" id="GO:0003917">
    <property type="term" value="F:DNA topoisomerase type I (single strand cut, ATP-independent) activity"/>
    <property type="evidence" value="ECO:0007669"/>
    <property type="project" value="UniProtKB-UniRule"/>
</dbReference>
<dbReference type="InterPro" id="IPR023405">
    <property type="entry name" value="Topo_IA_core_domain"/>
</dbReference>
<dbReference type="Pfam" id="PF01751">
    <property type="entry name" value="Toprim"/>
    <property type="match status" value="1"/>
</dbReference>
<feature type="site" description="Interaction with DNA" evidence="10">
    <location>
        <position position="139"/>
    </location>
</feature>
<dbReference type="PRINTS" id="PR00417">
    <property type="entry name" value="PRTPISMRASEI"/>
</dbReference>
<feature type="site" description="Interaction with DNA" evidence="10">
    <location>
        <position position="143"/>
    </location>
</feature>
<dbReference type="NCBIfam" id="TIGR01051">
    <property type="entry name" value="topA_bact"/>
    <property type="match status" value="1"/>
</dbReference>
<evidence type="ECO:0000256" key="5">
    <source>
        <dbReference type="ARBA" id="ARBA00022833"/>
    </source>
</evidence>
<dbReference type="InterPro" id="IPR023406">
    <property type="entry name" value="Topo_IA_AS"/>
</dbReference>
<dbReference type="InterPro" id="IPR013824">
    <property type="entry name" value="Topo_IA_cen_sub1"/>
</dbReference>
<dbReference type="Gene3D" id="1.10.460.10">
    <property type="entry name" value="Topoisomerase I, domain 2"/>
    <property type="match status" value="1"/>
</dbReference>
<protein>
    <recommendedName>
        <fullName evidence="10">DNA topoisomerase 1</fullName>
        <ecNumber evidence="10">5.6.2.1</ecNumber>
    </recommendedName>
    <alternativeName>
        <fullName evidence="10">DNA topoisomerase I</fullName>
    </alternativeName>
</protein>
<keyword evidence="6" id="KW-0460">Magnesium</keyword>
<dbReference type="InterPro" id="IPR003602">
    <property type="entry name" value="Topo_IA_DNA-bd_dom"/>
</dbReference>
<name>A0A172TKF9_9BACL</name>
<dbReference type="PROSITE" id="PS00396">
    <property type="entry name" value="TOPO_IA_1"/>
    <property type="match status" value="1"/>
</dbReference>
<dbReference type="InterPro" id="IPR013826">
    <property type="entry name" value="Topo_IA_cen_sub3"/>
</dbReference>
<dbReference type="Pfam" id="PF01396">
    <property type="entry name" value="Zn_ribbon_Top1"/>
    <property type="match status" value="2"/>
</dbReference>
<feature type="region of interest" description="Interaction with DNA" evidence="10">
    <location>
        <begin position="163"/>
        <end position="168"/>
    </location>
</feature>
<feature type="site" description="Interaction with DNA" evidence="10">
    <location>
        <position position="491"/>
    </location>
</feature>
<evidence type="ECO:0000259" key="11">
    <source>
        <dbReference type="PROSITE" id="PS50880"/>
    </source>
</evidence>
<dbReference type="Gene3D" id="3.30.65.10">
    <property type="entry name" value="Bacterial Topoisomerase I, domain 1"/>
    <property type="match status" value="2"/>
</dbReference>
<keyword evidence="5" id="KW-0862">Zinc</keyword>